<dbReference type="Proteomes" id="UP000194137">
    <property type="component" value="Chromosome"/>
</dbReference>
<protein>
    <submittedName>
        <fullName evidence="1">Uncharacterized protein</fullName>
    </submittedName>
</protein>
<dbReference type="KEGG" id="psin:CAK95_28245"/>
<evidence type="ECO:0000313" key="2">
    <source>
        <dbReference type="Proteomes" id="UP000194137"/>
    </source>
</evidence>
<organism evidence="1 2">
    <name type="scientific">Pseudorhodoplanes sinuspersici</name>
    <dbReference type="NCBI Taxonomy" id="1235591"/>
    <lineage>
        <taxon>Bacteria</taxon>
        <taxon>Pseudomonadati</taxon>
        <taxon>Pseudomonadota</taxon>
        <taxon>Alphaproteobacteria</taxon>
        <taxon>Hyphomicrobiales</taxon>
        <taxon>Pseudorhodoplanes</taxon>
    </lineage>
</organism>
<evidence type="ECO:0000313" key="1">
    <source>
        <dbReference type="EMBL" id="ARQ02569.1"/>
    </source>
</evidence>
<sequence>MPVIETISWSVVVQATCHEKTDRDAAHGQSIGSFVRPAPIVNAGRHRDVLALPAALHAEQNFAFDSKKVHL</sequence>
<dbReference type="EMBL" id="CP021112">
    <property type="protein sequence ID" value="ARQ02569.1"/>
    <property type="molecule type" value="Genomic_DNA"/>
</dbReference>
<reference evidence="1 2" key="1">
    <citation type="submission" date="2017-05" db="EMBL/GenBank/DDBJ databases">
        <title>Full genome sequence of Pseudorhodoplanes sinuspersici.</title>
        <authorList>
            <person name="Dastgheib S.M.M."/>
            <person name="Shavandi M."/>
            <person name="Tirandaz H."/>
        </authorList>
    </citation>
    <scope>NUCLEOTIDE SEQUENCE [LARGE SCALE GENOMIC DNA]</scope>
    <source>
        <strain evidence="1 2">RIPI110</strain>
    </source>
</reference>
<dbReference type="AlphaFoldDB" id="A0A1W6ZYT1"/>
<keyword evidence="2" id="KW-1185">Reference proteome</keyword>
<gene>
    <name evidence="1" type="ORF">CAK95_28245</name>
</gene>
<dbReference type="STRING" id="1235591.CAK95_28245"/>
<accession>A0A1W6ZYT1</accession>
<proteinExistence type="predicted"/>
<name>A0A1W6ZYT1_9HYPH</name>